<evidence type="ECO:0000313" key="1">
    <source>
        <dbReference type="EMBL" id="MFC6644168.1"/>
    </source>
</evidence>
<dbReference type="Proteomes" id="UP001596391">
    <property type="component" value="Unassembled WGS sequence"/>
</dbReference>
<protein>
    <submittedName>
        <fullName evidence="1">Uncharacterized protein</fullName>
    </submittedName>
</protein>
<reference evidence="2" key="1">
    <citation type="journal article" date="2019" name="Int. J. Syst. Evol. Microbiol.">
        <title>The Global Catalogue of Microorganisms (GCM) 10K type strain sequencing project: providing services to taxonomists for standard genome sequencing and annotation.</title>
        <authorList>
            <consortium name="The Broad Institute Genomics Platform"/>
            <consortium name="The Broad Institute Genome Sequencing Center for Infectious Disease"/>
            <person name="Wu L."/>
            <person name="Ma J."/>
        </authorList>
    </citation>
    <scope>NUCLEOTIDE SEQUENCE [LARGE SCALE GENOMIC DNA]</scope>
    <source>
        <strain evidence="2">CGMCC 1.16026</strain>
    </source>
</reference>
<name>A0ABW1Z7P2_9BACT</name>
<keyword evidence="2" id="KW-1185">Reference proteome</keyword>
<dbReference type="InterPro" id="IPR017853">
    <property type="entry name" value="GH"/>
</dbReference>
<evidence type="ECO:0000313" key="2">
    <source>
        <dbReference type="Proteomes" id="UP001596391"/>
    </source>
</evidence>
<accession>A0ABW1Z7P2</accession>
<comment type="caution">
    <text evidence="1">The sequence shown here is derived from an EMBL/GenBank/DDBJ whole genome shotgun (WGS) entry which is preliminary data.</text>
</comment>
<sequence length="623" mass="65389">MLQQNGVQFTALGRNSYAGSFITAVNTTTGTITISAVTSVAIPAGTLLTVNQLLYPSVKTASATDPSIAAYAGPATASYGGYVGFLAQTMKDYGLTGRVEIWNEPTWAHDPWDMRQHFYDANIPSDVSQALDQSGFATALEAQAPPDGIRYEWGYTHKSGFNSLLGSRNPTLTQAAASLNLNSESFHPYGNDPEDGGWNNDCLAAGTNWGLCYLDGNDPAANFKAAVQLNILHKASYGWGIDQGITETGTSTGDQNAKARFIMREFPMYMALGMKWIDFFQLATPQPGYGFVDSSTTPGTVLQPYLAIKGFMSDVAAISGSASPTFTAANLPTVASYTGYYNLSSMKVTGSTSATVGSNSQMFIAWQRSIVANQTLSWLTMASPAAVPLTITLPTGMKASAAINLTTRATVSFAQSGQNVTYQVADDPIELLIVPVPTLTMTTAAQSLAVTAGASTGNTDTVTLKSGGALNATVTLACTVAAATGTTATVLPICALSQQNVVLTDGMSADVTVSILSQAASKTQTKLVAEHREDKRGRMPMWFACPLLVCLALRRRRRAVAMLMALFCVTMAFTGCGGSAKTTGFTVPVNGTTAGTYNVTVKATANNAGTALTATQTIALTMQ</sequence>
<dbReference type="EMBL" id="JBHSWI010000001">
    <property type="protein sequence ID" value="MFC6644168.1"/>
    <property type="molecule type" value="Genomic_DNA"/>
</dbReference>
<gene>
    <name evidence="1" type="ORF">ACFQBQ_00885</name>
</gene>
<dbReference type="RefSeq" id="WP_390233462.1">
    <property type="nucleotide sequence ID" value="NZ_JBHSWI010000001.1"/>
</dbReference>
<proteinExistence type="predicted"/>
<organism evidence="1 2">
    <name type="scientific">Granulicella cerasi</name>
    <dbReference type="NCBI Taxonomy" id="741063"/>
    <lineage>
        <taxon>Bacteria</taxon>
        <taxon>Pseudomonadati</taxon>
        <taxon>Acidobacteriota</taxon>
        <taxon>Terriglobia</taxon>
        <taxon>Terriglobales</taxon>
        <taxon>Acidobacteriaceae</taxon>
        <taxon>Granulicella</taxon>
    </lineage>
</organism>
<dbReference type="SUPFAM" id="SSF51445">
    <property type="entry name" value="(Trans)glycosidases"/>
    <property type="match status" value="1"/>
</dbReference>